<dbReference type="PANTHER" id="PTHR43133">
    <property type="entry name" value="RNA POLYMERASE ECF-TYPE SIGMA FACTO"/>
    <property type="match status" value="1"/>
</dbReference>
<dbReference type="Pfam" id="PF08281">
    <property type="entry name" value="Sigma70_r4_2"/>
    <property type="match status" value="1"/>
</dbReference>
<dbReference type="Gene3D" id="1.10.10.10">
    <property type="entry name" value="Winged helix-like DNA-binding domain superfamily/Winged helix DNA-binding domain"/>
    <property type="match status" value="1"/>
</dbReference>
<keyword evidence="2" id="KW-0805">Transcription regulation</keyword>
<dbReference type="InterPro" id="IPR013249">
    <property type="entry name" value="RNA_pol_sigma70_r4_t2"/>
</dbReference>
<proteinExistence type="inferred from homology"/>
<evidence type="ECO:0000256" key="4">
    <source>
        <dbReference type="ARBA" id="ARBA00023163"/>
    </source>
</evidence>
<evidence type="ECO:0000256" key="3">
    <source>
        <dbReference type="ARBA" id="ARBA00023082"/>
    </source>
</evidence>
<organism evidence="6">
    <name type="scientific">uncultured Cytophagales bacterium</name>
    <dbReference type="NCBI Taxonomy" id="158755"/>
    <lineage>
        <taxon>Bacteria</taxon>
        <taxon>Pseudomonadati</taxon>
        <taxon>Bacteroidota</taxon>
        <taxon>Sphingobacteriia</taxon>
        <taxon>Sphingobacteriales</taxon>
        <taxon>environmental samples</taxon>
    </lineage>
</organism>
<name>A0A6J4H040_9SPHI</name>
<sequence length="195" mass="23269">MARHDSETECWNEFRNGSEAAFARLYSTYFKPLYNYGCQLCRDSELVKDCLQNIFIDLRLNREKRGEVHSVKHYLYATLRHRIMREMSSRHYLHAQLSEEYAFQMVIPYEDQWIASQITQTQREALERAVRQLTPRQREVIFLRFYENLSYEEISAIMAFRDAKSARNLVSKAICSLREKLPHPVLLVLVMLLRP</sequence>
<dbReference type="GO" id="GO:0016987">
    <property type="term" value="F:sigma factor activity"/>
    <property type="evidence" value="ECO:0007669"/>
    <property type="project" value="UniProtKB-KW"/>
</dbReference>
<reference evidence="6" key="1">
    <citation type="submission" date="2020-02" db="EMBL/GenBank/DDBJ databases">
        <authorList>
            <person name="Meier V. D."/>
        </authorList>
    </citation>
    <scope>NUCLEOTIDE SEQUENCE</scope>
    <source>
        <strain evidence="6">AVDCRST_MAG56</strain>
    </source>
</reference>
<dbReference type="GO" id="GO:0003677">
    <property type="term" value="F:DNA binding"/>
    <property type="evidence" value="ECO:0007669"/>
    <property type="project" value="InterPro"/>
</dbReference>
<dbReference type="SUPFAM" id="SSF88659">
    <property type="entry name" value="Sigma3 and sigma4 domains of RNA polymerase sigma factors"/>
    <property type="match status" value="1"/>
</dbReference>
<dbReference type="NCBIfam" id="TIGR02937">
    <property type="entry name" value="sigma70-ECF"/>
    <property type="match status" value="1"/>
</dbReference>
<dbReference type="PANTHER" id="PTHR43133:SF46">
    <property type="entry name" value="RNA POLYMERASE SIGMA-70 FACTOR ECF SUBFAMILY"/>
    <property type="match status" value="1"/>
</dbReference>
<gene>
    <name evidence="6" type="ORF">AVDCRST_MAG56-2335</name>
</gene>
<dbReference type="Gene3D" id="1.10.1740.10">
    <property type="match status" value="1"/>
</dbReference>
<dbReference type="InterPro" id="IPR013325">
    <property type="entry name" value="RNA_pol_sigma_r2"/>
</dbReference>
<comment type="similarity">
    <text evidence="1">Belongs to the sigma-70 factor family. ECF subfamily.</text>
</comment>
<evidence type="ECO:0000256" key="1">
    <source>
        <dbReference type="ARBA" id="ARBA00010641"/>
    </source>
</evidence>
<dbReference type="InterPro" id="IPR036388">
    <property type="entry name" value="WH-like_DNA-bd_sf"/>
</dbReference>
<dbReference type="CDD" id="cd06171">
    <property type="entry name" value="Sigma70_r4"/>
    <property type="match status" value="1"/>
</dbReference>
<dbReference type="AlphaFoldDB" id="A0A6J4H040"/>
<dbReference type="EMBL" id="CADCTQ010000001">
    <property type="protein sequence ID" value="CAA9210670.1"/>
    <property type="molecule type" value="Genomic_DNA"/>
</dbReference>
<dbReference type="InterPro" id="IPR039425">
    <property type="entry name" value="RNA_pol_sigma-70-like"/>
</dbReference>
<keyword evidence="3" id="KW-0731">Sigma factor</keyword>
<evidence type="ECO:0000313" key="6">
    <source>
        <dbReference type="EMBL" id="CAA9210670.1"/>
    </source>
</evidence>
<accession>A0A6J4H040</accession>
<dbReference type="SUPFAM" id="SSF88946">
    <property type="entry name" value="Sigma2 domain of RNA polymerase sigma factors"/>
    <property type="match status" value="1"/>
</dbReference>
<dbReference type="GO" id="GO:0006352">
    <property type="term" value="P:DNA-templated transcription initiation"/>
    <property type="evidence" value="ECO:0007669"/>
    <property type="project" value="InterPro"/>
</dbReference>
<evidence type="ECO:0000259" key="5">
    <source>
        <dbReference type="Pfam" id="PF08281"/>
    </source>
</evidence>
<keyword evidence="4" id="KW-0804">Transcription</keyword>
<evidence type="ECO:0000256" key="2">
    <source>
        <dbReference type="ARBA" id="ARBA00023015"/>
    </source>
</evidence>
<protein>
    <submittedName>
        <fullName evidence="6">RNA polymerase ECF-type sigma factor</fullName>
    </submittedName>
</protein>
<dbReference type="InterPro" id="IPR013324">
    <property type="entry name" value="RNA_pol_sigma_r3/r4-like"/>
</dbReference>
<dbReference type="InterPro" id="IPR014284">
    <property type="entry name" value="RNA_pol_sigma-70_dom"/>
</dbReference>
<feature type="domain" description="RNA polymerase sigma factor 70 region 4 type 2" evidence="5">
    <location>
        <begin position="123"/>
        <end position="158"/>
    </location>
</feature>